<proteinExistence type="inferred from homology"/>
<dbReference type="GO" id="GO:0046982">
    <property type="term" value="F:protein heterodimerization activity"/>
    <property type="evidence" value="ECO:0007669"/>
    <property type="project" value="InterPro"/>
</dbReference>
<dbReference type="CDD" id="cd07981">
    <property type="entry name" value="HFD_TAF12"/>
    <property type="match status" value="1"/>
</dbReference>
<feature type="domain" description="Transcription initiation factor TFIID subunit 12" evidence="7">
    <location>
        <begin position="418"/>
        <end position="489"/>
    </location>
</feature>
<dbReference type="OrthoDB" id="2193432at2759"/>
<name>A0A367XYJ0_9ASCO</name>
<evidence type="ECO:0000313" key="8">
    <source>
        <dbReference type="EMBL" id="RCK57851.1"/>
    </source>
</evidence>
<evidence type="ECO:0000313" key="9">
    <source>
        <dbReference type="Proteomes" id="UP000253472"/>
    </source>
</evidence>
<feature type="compositionally biased region" description="Low complexity" evidence="6">
    <location>
        <begin position="312"/>
        <end position="376"/>
    </location>
</feature>
<feature type="compositionally biased region" description="Polar residues" evidence="6">
    <location>
        <begin position="113"/>
        <end position="123"/>
    </location>
</feature>
<dbReference type="GO" id="GO:0051123">
    <property type="term" value="P:RNA polymerase II preinitiation complex assembly"/>
    <property type="evidence" value="ECO:0007669"/>
    <property type="project" value="TreeGrafter"/>
</dbReference>
<comment type="caution">
    <text evidence="8">The sequence shown here is derived from an EMBL/GenBank/DDBJ whole genome shotgun (WGS) entry which is preliminary data.</text>
</comment>
<evidence type="ECO:0000256" key="5">
    <source>
        <dbReference type="ARBA" id="ARBA00023242"/>
    </source>
</evidence>
<feature type="region of interest" description="Disordered" evidence="6">
    <location>
        <begin position="1"/>
        <end position="47"/>
    </location>
</feature>
<dbReference type="GO" id="GO:0000124">
    <property type="term" value="C:SAGA complex"/>
    <property type="evidence" value="ECO:0007669"/>
    <property type="project" value="InterPro"/>
</dbReference>
<feature type="region of interest" description="Disordered" evidence="6">
    <location>
        <begin position="276"/>
        <end position="376"/>
    </location>
</feature>
<feature type="compositionally biased region" description="Polar residues" evidence="6">
    <location>
        <begin position="276"/>
        <end position="296"/>
    </location>
</feature>
<protein>
    <recommendedName>
        <fullName evidence="7">Transcription initiation factor TFIID subunit 12 domain-containing protein</fullName>
    </recommendedName>
</protein>
<organism evidence="8 9">
    <name type="scientific">Candida viswanathii</name>
    <dbReference type="NCBI Taxonomy" id="5486"/>
    <lineage>
        <taxon>Eukaryota</taxon>
        <taxon>Fungi</taxon>
        <taxon>Dikarya</taxon>
        <taxon>Ascomycota</taxon>
        <taxon>Saccharomycotina</taxon>
        <taxon>Pichiomycetes</taxon>
        <taxon>Debaryomycetaceae</taxon>
        <taxon>Candida/Lodderomyces clade</taxon>
        <taxon>Candida</taxon>
    </lineage>
</organism>
<keyword evidence="4" id="KW-0804">Transcription</keyword>
<dbReference type="Proteomes" id="UP000253472">
    <property type="component" value="Unassembled WGS sequence"/>
</dbReference>
<accession>A0A367XYJ0</accession>
<dbReference type="GO" id="GO:0005669">
    <property type="term" value="C:transcription factor TFIID complex"/>
    <property type="evidence" value="ECO:0007669"/>
    <property type="project" value="InterPro"/>
</dbReference>
<dbReference type="InterPro" id="IPR009072">
    <property type="entry name" value="Histone-fold"/>
</dbReference>
<dbReference type="Gene3D" id="1.10.20.10">
    <property type="entry name" value="Histone, subunit A"/>
    <property type="match status" value="1"/>
</dbReference>
<evidence type="ECO:0000256" key="6">
    <source>
        <dbReference type="SAM" id="MobiDB-lite"/>
    </source>
</evidence>
<feature type="compositionally biased region" description="Polar residues" evidence="6">
    <location>
        <begin position="399"/>
        <end position="410"/>
    </location>
</feature>
<dbReference type="GO" id="GO:0017025">
    <property type="term" value="F:TBP-class protein binding"/>
    <property type="evidence" value="ECO:0007669"/>
    <property type="project" value="TreeGrafter"/>
</dbReference>
<dbReference type="GO" id="GO:0003677">
    <property type="term" value="F:DNA binding"/>
    <property type="evidence" value="ECO:0007669"/>
    <property type="project" value="TreeGrafter"/>
</dbReference>
<evidence type="ECO:0000256" key="4">
    <source>
        <dbReference type="ARBA" id="ARBA00023163"/>
    </source>
</evidence>
<feature type="region of interest" description="Disordered" evidence="6">
    <location>
        <begin position="91"/>
        <end position="203"/>
    </location>
</feature>
<keyword evidence="3" id="KW-0805">Transcription regulation</keyword>
<dbReference type="AlphaFoldDB" id="A0A367XYJ0"/>
<feature type="compositionally biased region" description="Low complexity" evidence="6">
    <location>
        <begin position="124"/>
        <end position="136"/>
    </location>
</feature>
<dbReference type="PANTHER" id="PTHR12264">
    <property type="entry name" value="TRANSCRIPTION INITIATION FACTOR TFIID SUBUNIT 12"/>
    <property type="match status" value="1"/>
</dbReference>
<keyword evidence="9" id="KW-1185">Reference proteome</keyword>
<dbReference type="STRING" id="5486.A0A367XYJ0"/>
<gene>
    <name evidence="8" type="ORF">Cantr_06126</name>
</gene>
<dbReference type="EMBL" id="QLNQ01000028">
    <property type="protein sequence ID" value="RCK57851.1"/>
    <property type="molecule type" value="Genomic_DNA"/>
</dbReference>
<evidence type="ECO:0000256" key="3">
    <source>
        <dbReference type="ARBA" id="ARBA00023015"/>
    </source>
</evidence>
<feature type="compositionally biased region" description="Polar residues" evidence="6">
    <location>
        <begin position="91"/>
        <end position="101"/>
    </location>
</feature>
<comment type="subcellular location">
    <subcellularLocation>
        <location evidence="1">Nucleus</location>
    </subcellularLocation>
</comment>
<keyword evidence="5" id="KW-0539">Nucleus</keyword>
<feature type="compositionally biased region" description="Polar residues" evidence="6">
    <location>
        <begin position="141"/>
        <end position="151"/>
    </location>
</feature>
<feature type="compositionally biased region" description="Low complexity" evidence="6">
    <location>
        <begin position="1"/>
        <end position="23"/>
    </location>
</feature>
<dbReference type="InterPro" id="IPR003228">
    <property type="entry name" value="TFIID_TAF12_dom"/>
</dbReference>
<evidence type="ECO:0000259" key="7">
    <source>
        <dbReference type="Pfam" id="PF03847"/>
    </source>
</evidence>
<reference evidence="8 9" key="1">
    <citation type="submission" date="2018-06" db="EMBL/GenBank/DDBJ databases">
        <title>Whole genome sequencing of Candida tropicalis (genome annotated by CSBL at Korea University).</title>
        <authorList>
            <person name="Ahn J."/>
        </authorList>
    </citation>
    <scope>NUCLEOTIDE SEQUENCE [LARGE SCALE GENOMIC DNA]</scope>
    <source>
        <strain evidence="8 9">ATCC 20962</strain>
    </source>
</reference>
<dbReference type="Pfam" id="PF03847">
    <property type="entry name" value="TFIID_20kDa"/>
    <property type="match status" value="1"/>
</dbReference>
<feature type="region of interest" description="Disordered" evidence="6">
    <location>
        <begin position="390"/>
        <end position="414"/>
    </location>
</feature>
<comment type="similarity">
    <text evidence="2">Belongs to the TAF12 family.</text>
</comment>
<dbReference type="SUPFAM" id="SSF47113">
    <property type="entry name" value="Histone-fold"/>
    <property type="match status" value="1"/>
</dbReference>
<evidence type="ECO:0000256" key="1">
    <source>
        <dbReference type="ARBA" id="ARBA00004123"/>
    </source>
</evidence>
<dbReference type="PANTHER" id="PTHR12264:SF21">
    <property type="entry name" value="TRANSCRIPTION INITIATION FACTOR TFIID SUBUNIT 12"/>
    <property type="match status" value="1"/>
</dbReference>
<dbReference type="InterPro" id="IPR037794">
    <property type="entry name" value="TAF12"/>
</dbReference>
<evidence type="ECO:0000256" key="2">
    <source>
        <dbReference type="ARBA" id="ARBA00007530"/>
    </source>
</evidence>
<sequence length="526" mass="56672">MDQSASSAPPSSSASTTAATPAAQPQEKSTTGGGGSTPTPEAELNPQKVKILLLKLKEEMYLAKSTTKEDEKKRHLETAEKIKRILVMYQQQQQAKANSNGNLGGEDKASGSAAPSKQINNEVQSSSQLLPSNQPQAIGLPQQSSQAQLSRQPLPAAQTQPPQPPAVSSPPVAATTTDQQSSESPAPIEAPTPQRPASRPQQQVTLEKYNNVRSTLKVLFEKIKTLETTKNAAGTTDETKQEIDKQLAESRSQLQKYHTAALHMRNLLIEQGRLSANSTPVNSTPNTAASTPTIEKSSLIKAEELKPTTKPQAVAASTSKSKQKSQSTTNIPLSKTTTAGSTGSAAAALTRAASTTKLSRPGLALTPTAATTPTAASSVPAANKLLLLQQQQQQPQQQTVDPNVTPNNIPDNDGRVLTKRKLTELINNIAVDQGDVKIPIDNDVEDLFLDLADDFVRNIVEFSGRLAKHRKLDKIDLRDVQLNLERNWGLRVPGYSTDEIKAARKWQANPEYIEKLHEVTKSNSKD</sequence>